<dbReference type="SUPFAM" id="SSF54534">
    <property type="entry name" value="FKBP-like"/>
    <property type="match status" value="1"/>
</dbReference>
<dbReference type="OrthoDB" id="5391048at2"/>
<dbReference type="PANTHER" id="PTHR47245">
    <property type="entry name" value="PEPTIDYLPROLYL ISOMERASE"/>
    <property type="match status" value="1"/>
</dbReference>
<evidence type="ECO:0000259" key="8">
    <source>
        <dbReference type="PROSITE" id="PS50198"/>
    </source>
</evidence>
<dbReference type="PROSITE" id="PS50198">
    <property type="entry name" value="PPIC_PPIASE_2"/>
    <property type="match status" value="1"/>
</dbReference>
<name>A0A1M5YMW5_9BACT</name>
<dbReference type="InterPro" id="IPR046357">
    <property type="entry name" value="PPIase_dom_sf"/>
</dbReference>
<accession>A0A1M5YMW5</accession>
<evidence type="ECO:0000313" key="9">
    <source>
        <dbReference type="EMBL" id="SHI13258.1"/>
    </source>
</evidence>
<evidence type="ECO:0000313" key="10">
    <source>
        <dbReference type="Proteomes" id="UP000184139"/>
    </source>
</evidence>
<comment type="catalytic activity">
    <reaction evidence="1">
        <text>[protein]-peptidylproline (omega=180) = [protein]-peptidylproline (omega=0)</text>
        <dbReference type="Rhea" id="RHEA:16237"/>
        <dbReference type="Rhea" id="RHEA-COMP:10747"/>
        <dbReference type="Rhea" id="RHEA-COMP:10748"/>
        <dbReference type="ChEBI" id="CHEBI:83833"/>
        <dbReference type="ChEBI" id="CHEBI:83834"/>
        <dbReference type="EC" id="5.2.1.8"/>
    </reaction>
</comment>
<evidence type="ECO:0000256" key="2">
    <source>
        <dbReference type="ARBA" id="ARBA00013194"/>
    </source>
</evidence>
<evidence type="ECO:0000256" key="7">
    <source>
        <dbReference type="SAM" id="SignalP"/>
    </source>
</evidence>
<reference evidence="9 10" key="1">
    <citation type="submission" date="2016-11" db="EMBL/GenBank/DDBJ databases">
        <authorList>
            <person name="Jaros S."/>
            <person name="Januszkiewicz K."/>
            <person name="Wedrychowicz H."/>
        </authorList>
    </citation>
    <scope>NUCLEOTIDE SEQUENCE [LARGE SCALE GENOMIC DNA]</scope>
    <source>
        <strain evidence="9 10">DSM 9705</strain>
    </source>
</reference>
<feature type="chain" id="PRO_5012115824" description="peptidylprolyl isomerase" evidence="7">
    <location>
        <begin position="20"/>
        <end position="299"/>
    </location>
</feature>
<dbReference type="Pfam" id="PF13145">
    <property type="entry name" value="Rotamase_2"/>
    <property type="match status" value="1"/>
</dbReference>
<keyword evidence="5 6" id="KW-0413">Isomerase</keyword>
<evidence type="ECO:0000256" key="3">
    <source>
        <dbReference type="ARBA" id="ARBA00022729"/>
    </source>
</evidence>
<dbReference type="STRING" id="1121409.SAMN02745124_04226"/>
<dbReference type="AlphaFoldDB" id="A0A1M5YMW5"/>
<organism evidence="9 10">
    <name type="scientific">Desulfofustis glycolicus DSM 9705</name>
    <dbReference type="NCBI Taxonomy" id="1121409"/>
    <lineage>
        <taxon>Bacteria</taxon>
        <taxon>Pseudomonadati</taxon>
        <taxon>Thermodesulfobacteriota</taxon>
        <taxon>Desulfobulbia</taxon>
        <taxon>Desulfobulbales</taxon>
        <taxon>Desulfocapsaceae</taxon>
        <taxon>Desulfofustis</taxon>
    </lineage>
</organism>
<sequence>MRWLTVLVLAALLAGCSTESDEQVLATFEGGVLTVADVDAHLKSLKRDSRFREKQELLTPAFAFEHALNMEMIIARGLELDLHRDPVIRNELHDSMSRLFMELLQDQLIEQIDRDTITEEEMRAFYEENLEQYQQPARYHLHAFSVDPEQAEQVLAAVLDGRLEFATAAGRHALKEKERRSGGDTGKRTLRRFQPSWREIVATLPVGEASGPHLIDGETYLLLLESRTEPYQNAFEERREYIRNDVLYSRYQQQWQEVYDELRHNYRVKIDRKRLERYITAEPGDNGVEALLAREEGRS</sequence>
<dbReference type="SUPFAM" id="SSF109998">
    <property type="entry name" value="Triger factor/SurA peptide-binding domain-like"/>
    <property type="match status" value="1"/>
</dbReference>
<dbReference type="Gene3D" id="3.10.50.40">
    <property type="match status" value="1"/>
</dbReference>
<dbReference type="InterPro" id="IPR050245">
    <property type="entry name" value="PrsA_foldase"/>
</dbReference>
<gene>
    <name evidence="9" type="ORF">SAMN02745124_04226</name>
</gene>
<dbReference type="EC" id="5.2.1.8" evidence="2"/>
<keyword evidence="3 7" id="KW-0732">Signal</keyword>
<proteinExistence type="predicted"/>
<dbReference type="Proteomes" id="UP000184139">
    <property type="component" value="Unassembled WGS sequence"/>
</dbReference>
<feature type="domain" description="PpiC" evidence="8">
    <location>
        <begin position="135"/>
        <end position="226"/>
    </location>
</feature>
<dbReference type="PROSITE" id="PS51257">
    <property type="entry name" value="PROKAR_LIPOPROTEIN"/>
    <property type="match status" value="1"/>
</dbReference>
<feature type="signal peptide" evidence="7">
    <location>
        <begin position="1"/>
        <end position="19"/>
    </location>
</feature>
<dbReference type="InterPro" id="IPR000297">
    <property type="entry name" value="PPIase_PpiC"/>
</dbReference>
<dbReference type="EMBL" id="FQXS01000044">
    <property type="protein sequence ID" value="SHI13258.1"/>
    <property type="molecule type" value="Genomic_DNA"/>
</dbReference>
<dbReference type="PANTHER" id="PTHR47245:SF1">
    <property type="entry name" value="FOLDASE PROTEIN PRSA"/>
    <property type="match status" value="1"/>
</dbReference>
<dbReference type="InterPro" id="IPR027304">
    <property type="entry name" value="Trigger_fact/SurA_dom_sf"/>
</dbReference>
<dbReference type="GO" id="GO:0003755">
    <property type="term" value="F:peptidyl-prolyl cis-trans isomerase activity"/>
    <property type="evidence" value="ECO:0007669"/>
    <property type="project" value="UniProtKB-KW"/>
</dbReference>
<evidence type="ECO:0000256" key="5">
    <source>
        <dbReference type="ARBA" id="ARBA00023235"/>
    </source>
</evidence>
<evidence type="ECO:0000256" key="1">
    <source>
        <dbReference type="ARBA" id="ARBA00000971"/>
    </source>
</evidence>
<keyword evidence="4 6" id="KW-0697">Rotamase</keyword>
<evidence type="ECO:0000256" key="4">
    <source>
        <dbReference type="ARBA" id="ARBA00023110"/>
    </source>
</evidence>
<dbReference type="RefSeq" id="WP_161949915.1">
    <property type="nucleotide sequence ID" value="NZ_FQXS01000044.1"/>
</dbReference>
<keyword evidence="10" id="KW-1185">Reference proteome</keyword>
<protein>
    <recommendedName>
        <fullName evidence="2">peptidylprolyl isomerase</fullName>
        <ecNumber evidence="2">5.2.1.8</ecNumber>
    </recommendedName>
</protein>
<evidence type="ECO:0000256" key="6">
    <source>
        <dbReference type="PROSITE-ProRule" id="PRU00278"/>
    </source>
</evidence>